<dbReference type="InterPro" id="IPR001119">
    <property type="entry name" value="SLH_dom"/>
</dbReference>
<evidence type="ECO:0000256" key="1">
    <source>
        <dbReference type="ARBA" id="ARBA00022729"/>
    </source>
</evidence>
<name>A0A1C4E9H1_BACTU</name>
<gene>
    <name evidence="3" type="ORF">BTT61001_02992</name>
</gene>
<feature type="domain" description="SLH" evidence="2">
    <location>
        <begin position="482"/>
        <end position="545"/>
    </location>
</feature>
<organism evidence="3 4">
    <name type="scientific">Bacillus thuringiensis</name>
    <dbReference type="NCBI Taxonomy" id="1428"/>
    <lineage>
        <taxon>Bacteria</taxon>
        <taxon>Bacillati</taxon>
        <taxon>Bacillota</taxon>
        <taxon>Bacilli</taxon>
        <taxon>Bacillales</taxon>
        <taxon>Bacillaceae</taxon>
        <taxon>Bacillus</taxon>
        <taxon>Bacillus cereus group</taxon>
    </lineage>
</organism>
<keyword evidence="1" id="KW-0732">Signal</keyword>
<reference evidence="3 4" key="1">
    <citation type="submission" date="2016-08" db="EMBL/GenBank/DDBJ databases">
        <authorList>
            <person name="Seilhamer J.J."/>
        </authorList>
    </citation>
    <scope>NUCLEOTIDE SEQUENCE [LARGE SCALE GENOMIC DNA]</scope>
    <source>
        <strain evidence="3 4">IEBC_T61001</strain>
    </source>
</reference>
<dbReference type="SUPFAM" id="SSF54001">
    <property type="entry name" value="Cysteine proteinases"/>
    <property type="match status" value="1"/>
</dbReference>
<dbReference type="InterPro" id="IPR039564">
    <property type="entry name" value="Peptidase_C39-like"/>
</dbReference>
<dbReference type="Pfam" id="PF13529">
    <property type="entry name" value="Peptidase_C39_2"/>
    <property type="match status" value="1"/>
</dbReference>
<proteinExistence type="predicted"/>
<dbReference type="InterPro" id="IPR038765">
    <property type="entry name" value="Papain-like_cys_pep_sf"/>
</dbReference>
<protein>
    <submittedName>
        <fullName evidence="3">S-layer protein</fullName>
    </submittedName>
</protein>
<dbReference type="RefSeq" id="WP_087983596.1">
    <property type="nucleotide sequence ID" value="NZ_FMBI01000031.1"/>
</dbReference>
<feature type="domain" description="SLH" evidence="2">
    <location>
        <begin position="366"/>
        <end position="429"/>
    </location>
</feature>
<dbReference type="PANTHER" id="PTHR43308:SF1">
    <property type="entry name" value="OUTER MEMBRANE PROTEIN ALPHA"/>
    <property type="match status" value="1"/>
</dbReference>
<dbReference type="EMBL" id="FMBI01000031">
    <property type="protein sequence ID" value="SCC40214.1"/>
    <property type="molecule type" value="Genomic_DNA"/>
</dbReference>
<dbReference type="InterPro" id="IPR051465">
    <property type="entry name" value="Cell_Envelope_Struct_Comp"/>
</dbReference>
<dbReference type="AlphaFoldDB" id="A0A1C4E9H1"/>
<evidence type="ECO:0000313" key="3">
    <source>
        <dbReference type="EMBL" id="SCC40214.1"/>
    </source>
</evidence>
<dbReference type="Proteomes" id="UP000195991">
    <property type="component" value="Unassembled WGS sequence"/>
</dbReference>
<sequence length="547" mass="61721">MHKKSILSASCVLSCGILFGFPEHSMAEESSKQPTVTKEEAQDKAKSYIKGVSEKSYPNWKGAQLGQSTTLYDLEGSITGYAFQVQKDNQDSGYIIANSEKQAPSIIESTREGKNPYQQVEEGMSLYTGPLQHYKKVGQTIVNLHTEQTTDIKTAKQKVKTNKTEELKKSNYFSDIKTAQSIPGFKENSISNVPDNQWYYGCSPTAFSNVVEYWAQNGYNNLKYNNETTNQVIEKLGKIMKTTPGKKLPGRAEGGQTSVNEMVPGIKKYWNERGYQPEVNMDVTPTYEEYTREIDEGRPITVTIVNDPFYSTHSVTGVGYEQMYIPEINEDFKNFVLHDTWEDTPVDAYYSYNDSVKNIHSFITITPFSFVDAPRSHWAYNEIAYMAQNKIMTGYGNGYFGSADNVTREQLAAFLYRYLKPATTNDNPYTDLNNTPFQKEILALTKSGIFSVNAAKTFNPKGTATRAEVATVLTKAFNLKVKANYEFNDMKGHWANEYVKALYSNGIASGTGNKNFSPDAKVNREQMAMFLYRAIHLDENFKPSPIQ</sequence>
<dbReference type="Pfam" id="PF00395">
    <property type="entry name" value="SLH"/>
    <property type="match status" value="3"/>
</dbReference>
<evidence type="ECO:0000259" key="2">
    <source>
        <dbReference type="PROSITE" id="PS51272"/>
    </source>
</evidence>
<dbReference type="PROSITE" id="PS51272">
    <property type="entry name" value="SLH"/>
    <property type="match status" value="2"/>
</dbReference>
<accession>A0A1C4E9H1</accession>
<evidence type="ECO:0000313" key="4">
    <source>
        <dbReference type="Proteomes" id="UP000195991"/>
    </source>
</evidence>
<dbReference type="PANTHER" id="PTHR43308">
    <property type="entry name" value="OUTER MEMBRANE PROTEIN ALPHA-RELATED"/>
    <property type="match status" value="1"/>
</dbReference>